<sequence length="210" mass="23678">MKPFYLLLAALLAPLPFYAQSFEGEIVYQVTFQSKLPNVSNDRLTNAMGDRSEYYVQNGNYKNVCNGTIFQWQLYRHDENRIYNKMAKANAVLWIDAATNQDTVYNASLVFNAATILGYSCDEVILACKSGVQRYFFSPKLGVDSRLFIRHRFGNYYAFVSKSNALPLKYVIDNDQLVMEGTAVLVKPGPLDPAIFTLPPGAMLSPMPQN</sequence>
<organism evidence="2 3">
    <name type="scientific">Dinghuibacter silviterrae</name>
    <dbReference type="NCBI Taxonomy" id="1539049"/>
    <lineage>
        <taxon>Bacteria</taxon>
        <taxon>Pseudomonadati</taxon>
        <taxon>Bacteroidota</taxon>
        <taxon>Chitinophagia</taxon>
        <taxon>Chitinophagales</taxon>
        <taxon>Chitinophagaceae</taxon>
        <taxon>Dinghuibacter</taxon>
    </lineage>
</organism>
<gene>
    <name evidence="2" type="ORF">EDB95_1314</name>
</gene>
<evidence type="ECO:0000313" key="2">
    <source>
        <dbReference type="EMBL" id="TDX00295.1"/>
    </source>
</evidence>
<reference evidence="2 3" key="1">
    <citation type="submission" date="2019-03" db="EMBL/GenBank/DDBJ databases">
        <title>Genomic Encyclopedia of Type Strains, Phase IV (KMG-IV): sequencing the most valuable type-strain genomes for metagenomic binning, comparative biology and taxonomic classification.</title>
        <authorList>
            <person name="Goeker M."/>
        </authorList>
    </citation>
    <scope>NUCLEOTIDE SEQUENCE [LARGE SCALE GENOMIC DNA]</scope>
    <source>
        <strain evidence="2 3">DSM 100059</strain>
    </source>
</reference>
<comment type="caution">
    <text evidence="2">The sequence shown here is derived from an EMBL/GenBank/DDBJ whole genome shotgun (WGS) entry which is preliminary data.</text>
</comment>
<dbReference type="OrthoDB" id="1377129at2"/>
<feature type="chain" id="PRO_5020204542" description="GLPGLI family protein" evidence="1">
    <location>
        <begin position="20"/>
        <end position="210"/>
    </location>
</feature>
<keyword evidence="3" id="KW-1185">Reference proteome</keyword>
<name>A0A4R8DSA2_9BACT</name>
<dbReference type="EMBL" id="SODV01000001">
    <property type="protein sequence ID" value="TDX00295.1"/>
    <property type="molecule type" value="Genomic_DNA"/>
</dbReference>
<protein>
    <recommendedName>
        <fullName evidence="4">GLPGLI family protein</fullName>
    </recommendedName>
</protein>
<feature type="signal peptide" evidence="1">
    <location>
        <begin position="1"/>
        <end position="19"/>
    </location>
</feature>
<dbReference type="RefSeq" id="WP_133991721.1">
    <property type="nucleotide sequence ID" value="NZ_SODV01000001.1"/>
</dbReference>
<evidence type="ECO:0000256" key="1">
    <source>
        <dbReference type="SAM" id="SignalP"/>
    </source>
</evidence>
<dbReference type="Proteomes" id="UP000294498">
    <property type="component" value="Unassembled WGS sequence"/>
</dbReference>
<dbReference type="AlphaFoldDB" id="A0A4R8DSA2"/>
<keyword evidence="1" id="KW-0732">Signal</keyword>
<evidence type="ECO:0000313" key="3">
    <source>
        <dbReference type="Proteomes" id="UP000294498"/>
    </source>
</evidence>
<accession>A0A4R8DSA2</accession>
<proteinExistence type="predicted"/>
<evidence type="ECO:0008006" key="4">
    <source>
        <dbReference type="Google" id="ProtNLM"/>
    </source>
</evidence>